<protein>
    <submittedName>
        <fullName evidence="2">Uncharacterized protein</fullName>
    </submittedName>
</protein>
<feature type="compositionally biased region" description="Acidic residues" evidence="1">
    <location>
        <begin position="96"/>
        <end position="109"/>
    </location>
</feature>
<feature type="region of interest" description="Disordered" evidence="1">
    <location>
        <begin position="1"/>
        <end position="22"/>
    </location>
</feature>
<name>A0A4V1IV31_9FUNG</name>
<feature type="region of interest" description="Disordered" evidence="1">
    <location>
        <begin position="88"/>
        <end position="115"/>
    </location>
</feature>
<feature type="region of interest" description="Disordered" evidence="1">
    <location>
        <begin position="556"/>
        <end position="583"/>
    </location>
</feature>
<dbReference type="AlphaFoldDB" id="A0A4V1IV31"/>
<accession>A0A4V1IV31</accession>
<evidence type="ECO:0000313" key="2">
    <source>
        <dbReference type="EMBL" id="RKP02639.1"/>
    </source>
</evidence>
<proteinExistence type="predicted"/>
<dbReference type="EMBL" id="ML014138">
    <property type="protein sequence ID" value="RKP02639.1"/>
    <property type="molecule type" value="Genomic_DNA"/>
</dbReference>
<organism evidence="2 3">
    <name type="scientific">Caulochytrium protostelioides</name>
    <dbReference type="NCBI Taxonomy" id="1555241"/>
    <lineage>
        <taxon>Eukaryota</taxon>
        <taxon>Fungi</taxon>
        <taxon>Fungi incertae sedis</taxon>
        <taxon>Chytridiomycota</taxon>
        <taxon>Chytridiomycota incertae sedis</taxon>
        <taxon>Chytridiomycetes</taxon>
        <taxon>Caulochytriales</taxon>
        <taxon>Caulochytriaceae</taxon>
        <taxon>Caulochytrium</taxon>
    </lineage>
</organism>
<gene>
    <name evidence="2" type="ORF">CXG81DRAFT_24692</name>
</gene>
<feature type="region of interest" description="Disordered" evidence="1">
    <location>
        <begin position="705"/>
        <end position="740"/>
    </location>
</feature>
<feature type="compositionally biased region" description="Pro residues" evidence="1">
    <location>
        <begin position="721"/>
        <end position="732"/>
    </location>
</feature>
<sequence length="943" mass="98759">MGCFRSWARPASASAPAPLPPHLHTRSLRLPWLQTCLTVSLRPPAAAAAASTAATAPAQLVYRRQAEATTTASSAGAALAALTATAPSSPVSMALDDGDGDAGDGDAGDGDAPLPPDWQEAVPIRSAAAQAPRLGPPVALRALQLGDDDGETAEPRVLLLVEHTRGLALYRCDPGTRLPADETGGGAADPWHAVPWVMPQPPSHVALTRDAAVHVLYDLDGASKTQRPREVSGITRIPRWSAGHAAPTWQERVWPPASNVWAAAHTTPRLLVVAARQPDADHAMPYTLVASAADPAAPTPLAMHRLVLTSRDRGASASTATWRDALQRAAAMAFPPPSNAARPPLLAMDAVWAPDDAGAWHWHVSLVTAAHLTVVVVAATPSGTGGGGIVAVGAEPMPDGSHVYRVGLPSLADADGVALLLPPEVPRRTAVIAGLAGETWQTWSADLVAGRQATAPDAHLPAPEPSDAPEAARFQPLMAWLTDDLAAQYDDAVRAWRHLADVKHTMTAALALNQRYIAQLLGQLRDHEPAPLRTETAALPPGLVPVAAAVHPPATTATTTTTTTRKPSYVAADSAPSPGAPRLFRDVPEVQCEAVSDTRWRVRLRGDPSHPCPSATPAFSAWSHGRRAVLSTRCVAMHIPAAETATDEQQASPPSVDPMRLVDVLLDITVTSDPVAFAFDAPPVAIMADPPLHIVAHVTLPARRPHHHPIHHPPMLSWSPSPSPPSSPPPADAAPRHGDDYGFTLLHIPDTAITLSPDAAASATPPAVPRAVSETLAQIAAAFHLALAPAAAPRLASLLDVPGLADYVVTATYHLVPAATPSRRSVAASPSRLVVDVLTARPATLDDPDERPPALWRWTVSAATPVQALQLWSRLVALTASGGDNTVRAPALRGHVIWHGLPAFRPSVPPFPASGARPPPPEPLEALMDDLAYTQTSYRAYGA</sequence>
<keyword evidence="3" id="KW-1185">Reference proteome</keyword>
<dbReference type="Proteomes" id="UP000274922">
    <property type="component" value="Unassembled WGS sequence"/>
</dbReference>
<reference evidence="3" key="1">
    <citation type="journal article" date="2018" name="Nat. Microbiol.">
        <title>Leveraging single-cell genomics to expand the fungal tree of life.</title>
        <authorList>
            <person name="Ahrendt S.R."/>
            <person name="Quandt C.A."/>
            <person name="Ciobanu D."/>
            <person name="Clum A."/>
            <person name="Salamov A."/>
            <person name="Andreopoulos B."/>
            <person name="Cheng J.F."/>
            <person name="Woyke T."/>
            <person name="Pelin A."/>
            <person name="Henrissat B."/>
            <person name="Reynolds N.K."/>
            <person name="Benny G.L."/>
            <person name="Smith M.E."/>
            <person name="James T.Y."/>
            <person name="Grigoriev I.V."/>
        </authorList>
    </citation>
    <scope>NUCLEOTIDE SEQUENCE [LARGE SCALE GENOMIC DNA]</scope>
    <source>
        <strain evidence="3">ATCC 52028</strain>
    </source>
</reference>
<evidence type="ECO:0000256" key="1">
    <source>
        <dbReference type="SAM" id="MobiDB-lite"/>
    </source>
</evidence>
<evidence type="ECO:0000313" key="3">
    <source>
        <dbReference type="Proteomes" id="UP000274922"/>
    </source>
</evidence>